<dbReference type="InterPro" id="IPR050727">
    <property type="entry name" value="GH43_arabinanases"/>
</dbReference>
<dbReference type="Proteomes" id="UP000054007">
    <property type="component" value="Unassembled WGS sequence"/>
</dbReference>
<evidence type="ECO:0000256" key="1">
    <source>
        <dbReference type="SAM" id="SignalP"/>
    </source>
</evidence>
<protein>
    <submittedName>
        <fullName evidence="2">Glycoside hydrolase family 43 protein</fullName>
    </submittedName>
</protein>
<accession>A0A0D7BKL1</accession>
<feature type="chain" id="PRO_5002317162" evidence="1">
    <location>
        <begin position="17"/>
        <end position="334"/>
    </location>
</feature>
<keyword evidence="3" id="KW-1185">Reference proteome</keyword>
<dbReference type="OrthoDB" id="19657at2759"/>
<name>A0A0D7BKL1_9AGAR</name>
<organism evidence="2 3">
    <name type="scientific">Cylindrobasidium torrendii FP15055 ss-10</name>
    <dbReference type="NCBI Taxonomy" id="1314674"/>
    <lineage>
        <taxon>Eukaryota</taxon>
        <taxon>Fungi</taxon>
        <taxon>Dikarya</taxon>
        <taxon>Basidiomycota</taxon>
        <taxon>Agaricomycotina</taxon>
        <taxon>Agaricomycetes</taxon>
        <taxon>Agaricomycetidae</taxon>
        <taxon>Agaricales</taxon>
        <taxon>Marasmiineae</taxon>
        <taxon>Physalacriaceae</taxon>
        <taxon>Cylindrobasidium</taxon>
    </lineage>
</organism>
<keyword evidence="2" id="KW-0378">Hydrolase</keyword>
<dbReference type="PANTHER" id="PTHR43301:SF8">
    <property type="entry name" value="ARABINOSIDASE-RELATED"/>
    <property type="match status" value="1"/>
</dbReference>
<dbReference type="PANTHER" id="PTHR43301">
    <property type="entry name" value="ARABINAN ENDO-1,5-ALPHA-L-ARABINOSIDASE"/>
    <property type="match status" value="1"/>
</dbReference>
<dbReference type="CDD" id="cd08983">
    <property type="entry name" value="GH43_Bt3655-like"/>
    <property type="match status" value="1"/>
</dbReference>
<dbReference type="GO" id="GO:0016787">
    <property type="term" value="F:hydrolase activity"/>
    <property type="evidence" value="ECO:0007669"/>
    <property type="project" value="UniProtKB-KW"/>
</dbReference>
<dbReference type="AlphaFoldDB" id="A0A0D7BKL1"/>
<reference evidence="2 3" key="1">
    <citation type="journal article" date="2015" name="Fungal Genet. Biol.">
        <title>Evolution of novel wood decay mechanisms in Agaricales revealed by the genome sequences of Fistulina hepatica and Cylindrobasidium torrendii.</title>
        <authorList>
            <person name="Floudas D."/>
            <person name="Held B.W."/>
            <person name="Riley R."/>
            <person name="Nagy L.G."/>
            <person name="Koehler G."/>
            <person name="Ransdell A.S."/>
            <person name="Younus H."/>
            <person name="Chow J."/>
            <person name="Chiniquy J."/>
            <person name="Lipzen A."/>
            <person name="Tritt A."/>
            <person name="Sun H."/>
            <person name="Haridas S."/>
            <person name="LaButti K."/>
            <person name="Ohm R.A."/>
            <person name="Kues U."/>
            <person name="Blanchette R.A."/>
            <person name="Grigoriev I.V."/>
            <person name="Minto R.E."/>
            <person name="Hibbett D.S."/>
        </authorList>
    </citation>
    <scope>NUCLEOTIDE SEQUENCE [LARGE SCALE GENOMIC DNA]</scope>
    <source>
        <strain evidence="2 3">FP15055 ss-10</strain>
    </source>
</reference>
<proteinExistence type="predicted"/>
<sequence>MLSSILLTTSFFLASAASVLPALPRADSSYVGYLFVHFYDREPSIFAHLSNGNDPLAWNALNGDNAILVPTVGTGAIRDPHLASLPDDSKHFILGTDLDIDSTNWDAATRTGSRSIIVWESTDLVNWTGERLVEVMPETAGMVWAPEAVWDHDANAFLVVWSSRTYAESDTQHTGTASLDQLWYAHTTDFSTFTDAQIYLSLDIPIIDLTFLPYDTVGNSYARFIKNENNLEVWEERSDNGLFGTWTRVGSTEYIDDVVSEGPLVFWDNQVEDRAYLFLDQYTTAQGYVPFVSDDVDTAAWTSASTSNFPKLVKHGVVKPLTQAQYDTIQTTWG</sequence>
<dbReference type="InterPro" id="IPR023296">
    <property type="entry name" value="Glyco_hydro_beta-prop_sf"/>
</dbReference>
<evidence type="ECO:0000313" key="3">
    <source>
        <dbReference type="Proteomes" id="UP000054007"/>
    </source>
</evidence>
<dbReference type="Gene3D" id="2.115.10.20">
    <property type="entry name" value="Glycosyl hydrolase domain, family 43"/>
    <property type="match status" value="1"/>
</dbReference>
<dbReference type="STRING" id="1314674.A0A0D7BKL1"/>
<gene>
    <name evidence="2" type="ORF">CYLTODRAFT_419106</name>
</gene>
<dbReference type="SUPFAM" id="SSF75005">
    <property type="entry name" value="Arabinanase/levansucrase/invertase"/>
    <property type="match status" value="1"/>
</dbReference>
<feature type="signal peptide" evidence="1">
    <location>
        <begin position="1"/>
        <end position="16"/>
    </location>
</feature>
<evidence type="ECO:0000313" key="2">
    <source>
        <dbReference type="EMBL" id="KIY71098.1"/>
    </source>
</evidence>
<keyword evidence="1" id="KW-0732">Signal</keyword>
<dbReference type="EMBL" id="KN880458">
    <property type="protein sequence ID" value="KIY71098.1"/>
    <property type="molecule type" value="Genomic_DNA"/>
</dbReference>